<name>C1BDD1_RHOOB</name>
<dbReference type="AlphaFoldDB" id="C1BDD1"/>
<gene>
    <name evidence="2" type="ordered locus">ROP_pROB01-03760</name>
</gene>
<keyword evidence="2" id="KW-0614">Plasmid</keyword>
<dbReference type="HOGENOM" id="CLU_083287_2_2_11"/>
<dbReference type="SUPFAM" id="SSF46785">
    <property type="entry name" value="Winged helix' DNA-binding domain"/>
    <property type="match status" value="1"/>
</dbReference>
<dbReference type="InterPro" id="IPR036390">
    <property type="entry name" value="WH_DNA-bd_sf"/>
</dbReference>
<dbReference type="Gene3D" id="1.10.10.10">
    <property type="entry name" value="Winged helix-like DNA-binding domain superfamily/Winged helix DNA-binding domain"/>
    <property type="match status" value="1"/>
</dbReference>
<dbReference type="PANTHER" id="PTHR33164">
    <property type="entry name" value="TRANSCRIPTIONAL REGULATOR, MARR FAMILY"/>
    <property type="match status" value="1"/>
</dbReference>
<dbReference type="PATRIC" id="fig|632772.20.peg.8119"/>
<accession>C1BDD1</accession>
<sequence>MRSRLTEQQRQAWRVYIEGSLRLETRLDEALRAATGLSMIDYHVLLLLSEAPDQRLRMSELAARMVFSRSRITYQIGSMRKRGLVAREPAPDDGRGSRAVLTASGLRALHQAVPPHAQSARELFLDDLDPAELDCLERVFTRLTERLH</sequence>
<protein>
    <submittedName>
        <fullName evidence="2">Putative MarR family transcriptional regulator</fullName>
    </submittedName>
</protein>
<reference evidence="2 3" key="1">
    <citation type="submission" date="2009-03" db="EMBL/GenBank/DDBJ databases">
        <title>Comparison of the complete genome sequences of Rhodococcus erythropolis PR4 and Rhodococcus opacus B4.</title>
        <authorList>
            <person name="Takarada H."/>
            <person name="Sekine M."/>
            <person name="Hosoyama A."/>
            <person name="Yamada R."/>
            <person name="Fujisawa T."/>
            <person name="Omata S."/>
            <person name="Shimizu A."/>
            <person name="Tsukatani N."/>
            <person name="Tanikawa S."/>
            <person name="Fujita N."/>
            <person name="Harayama S."/>
        </authorList>
    </citation>
    <scope>NUCLEOTIDE SEQUENCE [LARGE SCALE GENOMIC DNA]</scope>
    <source>
        <strain evidence="2 3">B4</strain>
        <plasmid evidence="2 3">pROB01</plasmid>
    </source>
</reference>
<dbReference type="InterPro" id="IPR039422">
    <property type="entry name" value="MarR/SlyA-like"/>
</dbReference>
<feature type="domain" description="HTH marR-type" evidence="1">
    <location>
        <begin position="2"/>
        <end position="145"/>
    </location>
</feature>
<dbReference type="Proteomes" id="UP000002212">
    <property type="component" value="Plasmid pROB01"/>
</dbReference>
<dbReference type="InterPro" id="IPR036388">
    <property type="entry name" value="WH-like_DNA-bd_sf"/>
</dbReference>
<evidence type="ECO:0000313" key="3">
    <source>
        <dbReference type="Proteomes" id="UP000002212"/>
    </source>
</evidence>
<proteinExistence type="predicted"/>
<organism evidence="2 3">
    <name type="scientific">Rhodococcus opacus (strain B4)</name>
    <dbReference type="NCBI Taxonomy" id="632772"/>
    <lineage>
        <taxon>Bacteria</taxon>
        <taxon>Bacillati</taxon>
        <taxon>Actinomycetota</taxon>
        <taxon>Actinomycetes</taxon>
        <taxon>Mycobacteriales</taxon>
        <taxon>Nocardiaceae</taxon>
        <taxon>Rhodococcus</taxon>
    </lineage>
</organism>
<evidence type="ECO:0000313" key="2">
    <source>
        <dbReference type="EMBL" id="BAH55875.1"/>
    </source>
</evidence>
<dbReference type="GO" id="GO:0003700">
    <property type="term" value="F:DNA-binding transcription factor activity"/>
    <property type="evidence" value="ECO:0007669"/>
    <property type="project" value="InterPro"/>
</dbReference>
<evidence type="ECO:0000259" key="1">
    <source>
        <dbReference type="PROSITE" id="PS50995"/>
    </source>
</evidence>
<dbReference type="RefSeq" id="WP_007297108.1">
    <property type="nucleotide sequence ID" value="NC_012520.1"/>
</dbReference>
<dbReference type="GO" id="GO:0006950">
    <property type="term" value="P:response to stress"/>
    <property type="evidence" value="ECO:0007669"/>
    <property type="project" value="TreeGrafter"/>
</dbReference>
<dbReference type="PANTHER" id="PTHR33164:SF99">
    <property type="entry name" value="MARR FAMILY REGULATORY PROTEIN"/>
    <property type="match status" value="1"/>
</dbReference>
<dbReference type="OrthoDB" id="8635520at2"/>
<dbReference type="Pfam" id="PF12802">
    <property type="entry name" value="MarR_2"/>
    <property type="match status" value="1"/>
</dbReference>
<dbReference type="PROSITE" id="PS50995">
    <property type="entry name" value="HTH_MARR_2"/>
    <property type="match status" value="1"/>
</dbReference>
<dbReference type="KEGG" id="rop:ROP_pROB01-03760"/>
<dbReference type="EMBL" id="AP011116">
    <property type="protein sequence ID" value="BAH55875.1"/>
    <property type="molecule type" value="Genomic_DNA"/>
</dbReference>
<dbReference type="SMART" id="SM00347">
    <property type="entry name" value="HTH_MARR"/>
    <property type="match status" value="1"/>
</dbReference>
<geneLocation type="plasmid" evidence="2 3">
    <name>pROB01</name>
</geneLocation>
<dbReference type="InterPro" id="IPR000835">
    <property type="entry name" value="HTH_MarR-typ"/>
</dbReference>